<proteinExistence type="inferred from homology"/>
<dbReference type="FunFam" id="2.40.30.10:FF:000055">
    <property type="entry name" value="Siderophore-interacting family protein"/>
    <property type="match status" value="1"/>
</dbReference>
<dbReference type="EMBL" id="FOLW01000013">
    <property type="protein sequence ID" value="SFD32741.1"/>
    <property type="molecule type" value="Genomic_DNA"/>
</dbReference>
<dbReference type="Pfam" id="PF04954">
    <property type="entry name" value="SIP"/>
    <property type="match status" value="1"/>
</dbReference>
<dbReference type="InterPro" id="IPR013113">
    <property type="entry name" value="SIP_FAD-bd"/>
</dbReference>
<sequence>MTENKSQPKYPQRVRNELRFRTLSVLSTEQISTGFQRIIFGGSDLEGFQSQGFDDHIKLFFPKVGSAFTPPEITEEGIVWQDNIQPPSRDYTPIFDQQHHQLIIDFYLHENGVASDWAAQARPGDKLTIGGPRGSLVVPPDYAWQLYVCDESGMPALRRRLEELKNLASPVQVTALINIKDEAYKDYLSHLSGFNLQWVIGDDRKKMTDYLKTLNVPPQDYFIWITGEGKTVSALSQLFENDAIDSQLLRAVAYWHNK</sequence>
<dbReference type="Gene3D" id="2.40.30.10">
    <property type="entry name" value="Translation factors"/>
    <property type="match status" value="1"/>
</dbReference>
<evidence type="ECO:0000313" key="4">
    <source>
        <dbReference type="Proteomes" id="UP000226420"/>
    </source>
</evidence>
<gene>
    <name evidence="3" type="ORF">SAMN02745723_11360</name>
</gene>
<evidence type="ECO:0000313" key="3">
    <source>
        <dbReference type="EMBL" id="SFD32741.1"/>
    </source>
</evidence>
<dbReference type="PROSITE" id="PS51384">
    <property type="entry name" value="FAD_FR"/>
    <property type="match status" value="1"/>
</dbReference>
<accession>A0AAJ4WD26</accession>
<dbReference type="AlphaFoldDB" id="A0AAJ4WD26"/>
<dbReference type="RefSeq" id="WP_074824537.1">
    <property type="nucleotide sequence ID" value="NZ_FOLW01000013.1"/>
</dbReference>
<dbReference type="Pfam" id="PF08021">
    <property type="entry name" value="FAD_binding_9"/>
    <property type="match status" value="1"/>
</dbReference>
<dbReference type="InterPro" id="IPR017938">
    <property type="entry name" value="Riboflavin_synthase-like_b-brl"/>
</dbReference>
<name>A0AAJ4WD26_9GAMM</name>
<evidence type="ECO:0000256" key="1">
    <source>
        <dbReference type="ARBA" id="ARBA00035644"/>
    </source>
</evidence>
<organism evidence="3 4">
    <name type="scientific">Pragia fontium DSM 5563 = ATCC 49100</name>
    <dbReference type="NCBI Taxonomy" id="1122977"/>
    <lineage>
        <taxon>Bacteria</taxon>
        <taxon>Pseudomonadati</taxon>
        <taxon>Pseudomonadota</taxon>
        <taxon>Gammaproteobacteria</taxon>
        <taxon>Enterobacterales</taxon>
        <taxon>Budviciaceae</taxon>
        <taxon>Pragia</taxon>
    </lineage>
</organism>
<dbReference type="GO" id="GO:0016491">
    <property type="term" value="F:oxidoreductase activity"/>
    <property type="evidence" value="ECO:0007669"/>
    <property type="project" value="InterPro"/>
</dbReference>
<comment type="caution">
    <text evidence="3">The sequence shown here is derived from an EMBL/GenBank/DDBJ whole genome shotgun (WGS) entry which is preliminary data.</text>
</comment>
<protein>
    <submittedName>
        <fullName evidence="3">Ferric-chelate reductase (NADPH)</fullName>
    </submittedName>
</protein>
<dbReference type="InterPro" id="IPR007037">
    <property type="entry name" value="SIP_rossman_dom"/>
</dbReference>
<dbReference type="Proteomes" id="UP000226420">
    <property type="component" value="Unassembled WGS sequence"/>
</dbReference>
<dbReference type="SUPFAM" id="SSF63380">
    <property type="entry name" value="Riboflavin synthase domain-like"/>
    <property type="match status" value="1"/>
</dbReference>
<dbReference type="Gene3D" id="3.40.50.80">
    <property type="entry name" value="Nucleotide-binding domain of ferredoxin-NADP reductase (FNR) module"/>
    <property type="match status" value="1"/>
</dbReference>
<dbReference type="PANTHER" id="PTHR30157">
    <property type="entry name" value="FERRIC REDUCTASE, NADPH-DEPENDENT"/>
    <property type="match status" value="1"/>
</dbReference>
<comment type="similarity">
    <text evidence="1">Belongs to the SIP oxidoreductase family.</text>
</comment>
<dbReference type="InterPro" id="IPR039261">
    <property type="entry name" value="FNR_nucleotide-bd"/>
</dbReference>
<feature type="domain" description="FAD-binding FR-type" evidence="2">
    <location>
        <begin position="18"/>
        <end position="139"/>
    </location>
</feature>
<evidence type="ECO:0000259" key="2">
    <source>
        <dbReference type="PROSITE" id="PS51384"/>
    </source>
</evidence>
<dbReference type="CDD" id="cd06193">
    <property type="entry name" value="siderophore_interacting"/>
    <property type="match status" value="1"/>
</dbReference>
<dbReference type="PANTHER" id="PTHR30157:SF0">
    <property type="entry name" value="NADPH-DEPENDENT FERRIC-CHELATE REDUCTASE"/>
    <property type="match status" value="1"/>
</dbReference>
<reference evidence="3 4" key="1">
    <citation type="submission" date="2016-10" db="EMBL/GenBank/DDBJ databases">
        <authorList>
            <person name="Varghese N."/>
            <person name="Submissions S."/>
        </authorList>
    </citation>
    <scope>NUCLEOTIDE SEQUENCE [LARGE SCALE GENOMIC DNA]</scope>
    <source>
        <strain evidence="3 4">DSM 5563</strain>
    </source>
</reference>
<dbReference type="InterPro" id="IPR039374">
    <property type="entry name" value="SIP_fam"/>
</dbReference>
<dbReference type="InterPro" id="IPR017927">
    <property type="entry name" value="FAD-bd_FR_type"/>
</dbReference>